<dbReference type="GO" id="GO:0006298">
    <property type="term" value="P:mismatch repair"/>
    <property type="evidence" value="ECO:0007669"/>
    <property type="project" value="InterPro"/>
</dbReference>
<dbReference type="PANTHER" id="PTHR48448:SF1">
    <property type="entry name" value="MUTL PROTEIN ISOFORM 1"/>
    <property type="match status" value="1"/>
</dbReference>
<dbReference type="Proteomes" id="UP000243200">
    <property type="component" value="Chromosome 13"/>
</dbReference>
<feature type="compositionally biased region" description="Polar residues" evidence="5">
    <location>
        <begin position="513"/>
        <end position="528"/>
    </location>
</feature>
<dbReference type="Gene3D" id="3.40.1170.10">
    <property type="entry name" value="DNA repair protein MutS, domain I"/>
    <property type="match status" value="1"/>
</dbReference>
<keyword evidence="4" id="KW-0238">DNA-binding</keyword>
<feature type="compositionally biased region" description="Basic and acidic residues" evidence="5">
    <location>
        <begin position="1344"/>
        <end position="1370"/>
    </location>
</feature>
<dbReference type="VEuPathDB" id="PlasmoDB:POWCR01_130051100"/>
<dbReference type="OrthoDB" id="10252754at2759"/>
<dbReference type="SMART" id="SM00534">
    <property type="entry name" value="MUTSac"/>
    <property type="match status" value="1"/>
</dbReference>
<evidence type="ECO:0000256" key="1">
    <source>
        <dbReference type="ARBA" id="ARBA00022741"/>
    </source>
</evidence>
<dbReference type="InterPro" id="IPR027417">
    <property type="entry name" value="P-loop_NTPase"/>
</dbReference>
<sequence length="1577" mass="182772">MSLKKKLLFNCFDGNKVISVSGERGRIFLNRTFTKNAKHEREENDMNHLIYTKEDDIYKINNVDDSFLARSSNKEKIEMYEDKVNIISNKNFEKIGFSSRYKKEDNYKCNSDKCLNEKIETSIDTLKEPNYLYEHELRLYKNRIKIPLYWINKLNRLKNINAINCIEYLKDDNMLYFDSYKNKGLLKFLNDEKKKYSNCIILSRVGDFYETYGLDSIFLIEFLNIKKMNNKLSCGFIKSSINKALNILTNNNLNICIYEEMNEKSLKLKKRFLSQIVTPEFPIYLNNIQYCVTGKDDTISSDENGTNPFYNSCDLDNHFAVKEIVCIYIESKNVFSLSKINLSLKTISIYDNITYDVLNVYLKNTNFLKAYIHQHNNMTFTKKITQLFKIENYYLFSNFDNSLHFHMFVLDKLKRQININGLFRLIKNRNVFKLETSLRGRGDPPRGVTQSGGTNGAPTNARKSGEPNNATTNGASNKVANSYAVGETCPSNGKTGIAVESCGDSVSKYANGNESKQNMTQGHCTQSGKSEKMEEMEGDNTVDREDDNIGRTVRGNNFDYSYYSYCTPLNIFTSYNMGIYKQSNYYENRNSYLFYNIVDVNNTDSKSIYVAESLEFFKNLFLFYPPFEVTKHIRYINEYIKKNIKSFIIPNIKPFRNNIVITLLSNLKADHVVLNKIFMNIKGVLKCMNNFDFSILVSIFHILNHQNSFKLNLIKFYELLINIEKILRLNLDASTHNFSYQSDIPLFNDFVYSHENETYHIINDNLLIEQNQDVEKSRKELLHSILTNYGNYDEKEKKYDIDLLNRTLKIDNTNDIIGVKKKKKNEKMEHFFHPLNKKADTMKNVFVTEMVQKKIKSYITAIDRKKRRINDVVRNMNVQLSPSVHILSFASNFLQIVQKHFHSIGEKLQYMQRVLYGEGQASSDQVAPDQAASDQAASDQAASNQAALNQAASDQEVSDKANFCGKRASRLQNGEKKTEVGADVEAAEAAEAESRDSHCSSADGEFVTLTAEEEKRISRCVDAESVEEIKKMYMQKNYVNDSLTYILGAKPYNISKEEVVKYDVFFKKKNFMLLTGENMSGKTTLSFSILCILFLANLGMYAPCEERSIVSKFREFYSLKNVNYQEQIENMSLFREQTYYINTIIEEIKEKCSFHKNPTRDREIFILLDEPCIATTPLDNAIIISAVSDYLKSYCGIIITHNYDLLKKICHSKNIVFKRICESINYLKMHTREKSAVLENGICKSSEALETCKHTNIDCEVLRLLQIYERKYKFVYNLSNNLYYKFLYYLRHKKGKKELNNFFNYFTSNYSFSNGDTGTSTYPDHLLHKGPSDPFLNRELESVLNPRPEEGDSSRLQSGDHGRSSNEDMNVRNSQLEGRNSRDMGDLAMEDLDMENRDMGDLAMGDLAMEDRDMENLDMDSFHFGSLDTNLQSNGAVLDERRNGECYEEEVVAAIEKIESAVGRKLTKVEMNEDVPIFFKDKSIVYILCIFARGEKKPFIYIGISDNISDRLKMHRRNLRNNKNLLKNPKKNSILNYKFNFCALYTLLFHVENKMVAANYEKELSLFLKSDYDILSK</sequence>
<evidence type="ECO:0000259" key="6">
    <source>
        <dbReference type="SMART" id="SM00534"/>
    </source>
</evidence>
<evidence type="ECO:0000256" key="2">
    <source>
        <dbReference type="ARBA" id="ARBA00022763"/>
    </source>
</evidence>
<feature type="region of interest" description="Disordered" evidence="5">
    <location>
        <begin position="921"/>
        <end position="954"/>
    </location>
</feature>
<name>A0A1C3KXQ0_PLAOA</name>
<dbReference type="Pfam" id="PF01624">
    <property type="entry name" value="MutS_I"/>
    <property type="match status" value="1"/>
</dbReference>
<dbReference type="InterPro" id="IPR000432">
    <property type="entry name" value="DNA_mismatch_repair_MutS_C"/>
</dbReference>
<evidence type="ECO:0000256" key="5">
    <source>
        <dbReference type="SAM" id="MobiDB-lite"/>
    </source>
</evidence>
<feature type="region of interest" description="Disordered" evidence="5">
    <location>
        <begin position="513"/>
        <end position="548"/>
    </location>
</feature>
<dbReference type="InterPro" id="IPR016151">
    <property type="entry name" value="DNA_mismatch_repair_MutS_N"/>
</dbReference>
<feature type="compositionally biased region" description="Basic and acidic residues" evidence="5">
    <location>
        <begin position="529"/>
        <end position="548"/>
    </location>
</feature>
<keyword evidence="1" id="KW-0547">Nucleotide-binding</keyword>
<reference evidence="7 8" key="1">
    <citation type="submission" date="2016-06" db="EMBL/GenBank/DDBJ databases">
        <authorList>
            <consortium name="Pathogen Informatics"/>
        </authorList>
    </citation>
    <scope>NUCLEOTIDE SEQUENCE [LARGE SCALE GENOMIC DNA]</scope>
    <source>
        <strain evidence="7">PowCR01</strain>
    </source>
</reference>
<keyword evidence="3" id="KW-0067">ATP-binding</keyword>
<evidence type="ECO:0000256" key="3">
    <source>
        <dbReference type="ARBA" id="ARBA00022840"/>
    </source>
</evidence>
<dbReference type="VEuPathDB" id="PlasmoDB:PocGH01_13054200"/>
<evidence type="ECO:0000313" key="7">
    <source>
        <dbReference type="EMBL" id="SBT79012.1"/>
    </source>
</evidence>
<feature type="domain" description="DNA mismatch repair proteins mutS family" evidence="6">
    <location>
        <begin position="1069"/>
        <end position="1269"/>
    </location>
</feature>
<dbReference type="SUPFAM" id="SSF52540">
    <property type="entry name" value="P-loop containing nucleoside triphosphate hydrolases"/>
    <property type="match status" value="1"/>
</dbReference>
<accession>A0A1C3KXQ0</accession>
<dbReference type="GO" id="GO:0030983">
    <property type="term" value="F:mismatched DNA binding"/>
    <property type="evidence" value="ECO:0007669"/>
    <property type="project" value="InterPro"/>
</dbReference>
<dbReference type="EMBL" id="LT594517">
    <property type="protein sequence ID" value="SBT79012.1"/>
    <property type="molecule type" value="Genomic_DNA"/>
</dbReference>
<dbReference type="SUPFAM" id="SSF55271">
    <property type="entry name" value="DNA repair protein MutS, domain I"/>
    <property type="match status" value="1"/>
</dbReference>
<feature type="region of interest" description="Disordered" evidence="5">
    <location>
        <begin position="437"/>
        <end position="476"/>
    </location>
</feature>
<dbReference type="InterPro" id="IPR007695">
    <property type="entry name" value="DNA_mismatch_repair_MutS-lik_N"/>
</dbReference>
<feature type="compositionally biased region" description="Polar residues" evidence="5">
    <location>
        <begin position="448"/>
        <end position="476"/>
    </location>
</feature>
<keyword evidence="2" id="KW-0227">DNA damage</keyword>
<proteinExistence type="predicted"/>
<feature type="region of interest" description="Disordered" evidence="5">
    <location>
        <begin position="1344"/>
        <end position="1385"/>
    </location>
</feature>
<evidence type="ECO:0000256" key="4">
    <source>
        <dbReference type="ARBA" id="ARBA00023125"/>
    </source>
</evidence>
<protein>
    <submittedName>
        <fullName evidence="7">DNA mismatch repair protein, putative</fullName>
    </submittedName>
</protein>
<dbReference type="InterPro" id="IPR053276">
    <property type="entry name" value="MtDNA_mismatch_repair_MutS"/>
</dbReference>
<evidence type="ECO:0000313" key="8">
    <source>
        <dbReference type="Proteomes" id="UP000243200"/>
    </source>
</evidence>
<dbReference type="Gene3D" id="3.40.50.300">
    <property type="entry name" value="P-loop containing nucleotide triphosphate hydrolases"/>
    <property type="match status" value="1"/>
</dbReference>
<dbReference type="PANTHER" id="PTHR48448">
    <property type="entry name" value="MUTL PROTEIN ISOFORM 1"/>
    <property type="match status" value="1"/>
</dbReference>
<organism evidence="7 8">
    <name type="scientific">Plasmodium ovale</name>
    <name type="common">malaria parasite P. ovale</name>
    <dbReference type="NCBI Taxonomy" id="36330"/>
    <lineage>
        <taxon>Eukaryota</taxon>
        <taxon>Sar</taxon>
        <taxon>Alveolata</taxon>
        <taxon>Apicomplexa</taxon>
        <taxon>Aconoidasida</taxon>
        <taxon>Haemosporida</taxon>
        <taxon>Plasmodiidae</taxon>
        <taxon>Plasmodium</taxon>
        <taxon>Plasmodium (Plasmodium)</taxon>
    </lineage>
</organism>
<dbReference type="GO" id="GO:0005524">
    <property type="term" value="F:ATP binding"/>
    <property type="evidence" value="ECO:0007669"/>
    <property type="project" value="UniProtKB-KW"/>
</dbReference>
<feature type="region of interest" description="Disordered" evidence="5">
    <location>
        <begin position="974"/>
        <end position="1001"/>
    </location>
</feature>
<gene>
    <name evidence="7" type="primary">PowCR01_130051100</name>
    <name evidence="7" type="ORF">POWCR01_130051100</name>
</gene>